<proteinExistence type="predicted"/>
<reference evidence="2 3" key="1">
    <citation type="submission" date="2018-10" db="EMBL/GenBank/DDBJ databases">
        <title>Co-occurring genomic capacity for anaerobic methane metabolism and dissimilatory sulfite reduction discovered in the Korarchaeota.</title>
        <authorList>
            <person name="Mckay L.J."/>
            <person name="Dlakic M."/>
            <person name="Fields M.W."/>
            <person name="Delmont T.O."/>
            <person name="Eren A.M."/>
            <person name="Jay Z.J."/>
            <person name="Klingelsmith K.B."/>
            <person name="Rusch D.B."/>
            <person name="Inskeep W.P."/>
        </authorList>
    </citation>
    <scope>NUCLEOTIDE SEQUENCE [LARGE SCALE GENOMIC DNA]</scope>
    <source>
        <strain evidence="2 3">WS</strain>
    </source>
</reference>
<evidence type="ECO:0000313" key="3">
    <source>
        <dbReference type="Proteomes" id="UP000278149"/>
    </source>
</evidence>
<feature type="transmembrane region" description="Helical" evidence="1">
    <location>
        <begin position="6"/>
        <end position="25"/>
    </location>
</feature>
<organism evidence="2 3">
    <name type="scientific">Candidatus Korarchaeum cryptofilum</name>
    <dbReference type="NCBI Taxonomy" id="498846"/>
    <lineage>
        <taxon>Archaea</taxon>
        <taxon>Thermoproteota</taxon>
        <taxon>Candidatus Korarchaeia</taxon>
        <taxon>Candidatus Korarchaeales</taxon>
        <taxon>Candidatus Korarchaeaceae</taxon>
        <taxon>Candidatus Korarchaeum</taxon>
    </lineage>
</organism>
<dbReference type="AlphaFoldDB" id="A0A429G5H0"/>
<evidence type="ECO:0000256" key="1">
    <source>
        <dbReference type="SAM" id="Phobius"/>
    </source>
</evidence>
<dbReference type="EMBL" id="RCOR01000022">
    <property type="protein sequence ID" value="RSN69009.1"/>
    <property type="molecule type" value="Genomic_DNA"/>
</dbReference>
<dbReference type="Proteomes" id="UP000278149">
    <property type="component" value="Unassembled WGS sequence"/>
</dbReference>
<sequence>MNSKILMAVALNLIFVAILLIWPLMSSPKFMISIEEKTVPLGGKLNFTISFPSTPSKVTAEVIDAELNRTVYITSLPSSREINGSIGIEEGKYRIGFHILRIRATLNGQDITEESYFSVFGAPPLELELKVENPVLTVRITNSTYAEVRDRVYARVTMGGKPVENAKLLAVSLGSNSTVTEYVRTDGDGRASLEWRANVTENSTFRVVVQAMKPGHPIASGNVTIEVIVKKD</sequence>
<gene>
    <name evidence="2" type="ORF">D9Q81_04240</name>
</gene>
<evidence type="ECO:0000313" key="2">
    <source>
        <dbReference type="EMBL" id="RSN69009.1"/>
    </source>
</evidence>
<keyword evidence="1" id="KW-0472">Membrane</keyword>
<name>A0A429G5H0_9CREN</name>
<comment type="caution">
    <text evidence="2">The sequence shown here is derived from an EMBL/GenBank/DDBJ whole genome shotgun (WGS) entry which is preliminary data.</text>
</comment>
<keyword evidence="1" id="KW-0812">Transmembrane</keyword>
<accession>A0A429G5H0</accession>
<dbReference type="GeneID" id="6093356"/>
<protein>
    <submittedName>
        <fullName evidence="2">Uncharacterized protein</fullName>
    </submittedName>
</protein>
<dbReference type="RefSeq" id="WP_012308724.1">
    <property type="nucleotide sequence ID" value="NZ_RCOR01000022.1"/>
</dbReference>
<keyword evidence="1" id="KW-1133">Transmembrane helix</keyword>